<accession>A0A841Q6U9</accession>
<dbReference type="Proteomes" id="UP000581688">
    <property type="component" value="Unassembled WGS sequence"/>
</dbReference>
<feature type="domain" description="HD" evidence="1">
    <location>
        <begin position="49"/>
        <end position="151"/>
    </location>
</feature>
<dbReference type="PANTHER" id="PTHR11373">
    <property type="entry name" value="DEOXYNUCLEOSIDE TRIPHOSPHATE TRIPHOSPHOHYDROLASE"/>
    <property type="match status" value="1"/>
</dbReference>
<dbReference type="PANTHER" id="PTHR11373:SF41">
    <property type="entry name" value="METAL-DEPENDENT PHOSPHOHYDROLASE"/>
    <property type="match status" value="1"/>
</dbReference>
<keyword evidence="3" id="KW-1185">Reference proteome</keyword>
<dbReference type="AlphaFoldDB" id="A0A841Q6U9"/>
<dbReference type="RefSeq" id="WP_174496772.1">
    <property type="nucleotide sequence ID" value="NZ_CADDWK010000009.1"/>
</dbReference>
<comment type="caution">
    <text evidence="2">The sequence shown here is derived from an EMBL/GenBank/DDBJ whole genome shotgun (WGS) entry which is preliminary data.</text>
</comment>
<dbReference type="CDD" id="cd00077">
    <property type="entry name" value="HDc"/>
    <property type="match status" value="1"/>
</dbReference>
<evidence type="ECO:0000313" key="2">
    <source>
        <dbReference type="EMBL" id="MBB6454131.1"/>
    </source>
</evidence>
<dbReference type="FunFam" id="1.10.3210.10:FF:000026">
    <property type="entry name" value="Metal-dependent phosphohydrolase"/>
    <property type="match status" value="1"/>
</dbReference>
<gene>
    <name evidence="2" type="ORF">HNQ94_002582</name>
</gene>
<reference evidence="2 3" key="1">
    <citation type="submission" date="2020-08" db="EMBL/GenBank/DDBJ databases">
        <title>Genomic Encyclopedia of Type Strains, Phase IV (KMG-IV): sequencing the most valuable type-strain genomes for metagenomic binning, comparative biology and taxonomic classification.</title>
        <authorList>
            <person name="Goeker M."/>
        </authorList>
    </citation>
    <scope>NUCLEOTIDE SEQUENCE [LARGE SCALE GENOMIC DNA]</scope>
    <source>
        <strain evidence="2 3">DSM 19612</strain>
    </source>
</reference>
<dbReference type="EMBL" id="JACHGH010000007">
    <property type="protein sequence ID" value="MBB6454131.1"/>
    <property type="molecule type" value="Genomic_DNA"/>
</dbReference>
<evidence type="ECO:0000259" key="1">
    <source>
        <dbReference type="PROSITE" id="PS51831"/>
    </source>
</evidence>
<dbReference type="GO" id="GO:0008832">
    <property type="term" value="F:dGTPase activity"/>
    <property type="evidence" value="ECO:0007669"/>
    <property type="project" value="TreeGrafter"/>
</dbReference>
<sequence length="323" mass="37717">MIIKDRIYGSFELESVLIDLIQSKPMQRLKGIHQGGASYLVNPNWNVTRYEHSVGVMLLIRSLGGSIEEQIAGLLHDISHTAFSHVVDFALDNVEENYHEEIFQEIFYESEIPAILRDYEFTNIEMFTDESNWPLLEQPLPVLCADRVDYTLRDLYTYGYITRSEVQIFLSELIVVDNRIAVKNIKTAEWFVDAYYKEVIDFFLNPYNVYAYDQLTKILKYAFENKYMCLKDLQKQDEEVLSILKEVKDDTITSLLSKLNQHVRVVEDQSEYDIHLKTKPRIIDPYVLTEKGLQYSSKLSSFVRLKNEKASYVSNNGMKVKIN</sequence>
<evidence type="ECO:0000313" key="3">
    <source>
        <dbReference type="Proteomes" id="UP000581688"/>
    </source>
</evidence>
<proteinExistence type="predicted"/>
<dbReference type="InterPro" id="IPR003607">
    <property type="entry name" value="HD/PDEase_dom"/>
</dbReference>
<dbReference type="InterPro" id="IPR050135">
    <property type="entry name" value="dGTPase-like"/>
</dbReference>
<dbReference type="Pfam" id="PF01966">
    <property type="entry name" value="HD"/>
    <property type="match status" value="1"/>
</dbReference>
<dbReference type="GO" id="GO:0006203">
    <property type="term" value="P:dGTP catabolic process"/>
    <property type="evidence" value="ECO:0007669"/>
    <property type="project" value="TreeGrafter"/>
</dbReference>
<dbReference type="Gene3D" id="1.10.3210.10">
    <property type="entry name" value="Hypothetical protein af1432"/>
    <property type="match status" value="1"/>
</dbReference>
<dbReference type="SUPFAM" id="SSF109604">
    <property type="entry name" value="HD-domain/PDEase-like"/>
    <property type="match status" value="1"/>
</dbReference>
<dbReference type="SMART" id="SM00471">
    <property type="entry name" value="HDc"/>
    <property type="match status" value="1"/>
</dbReference>
<dbReference type="PROSITE" id="PS51831">
    <property type="entry name" value="HD"/>
    <property type="match status" value="1"/>
</dbReference>
<dbReference type="InterPro" id="IPR006674">
    <property type="entry name" value="HD_domain"/>
</dbReference>
<protein>
    <recommendedName>
        <fullName evidence="1">HD domain-containing protein</fullName>
    </recommendedName>
</protein>
<organism evidence="2 3">
    <name type="scientific">Salirhabdus euzebyi</name>
    <dbReference type="NCBI Taxonomy" id="394506"/>
    <lineage>
        <taxon>Bacteria</taxon>
        <taxon>Bacillati</taxon>
        <taxon>Bacillota</taxon>
        <taxon>Bacilli</taxon>
        <taxon>Bacillales</taxon>
        <taxon>Bacillaceae</taxon>
        <taxon>Salirhabdus</taxon>
    </lineage>
</organism>
<name>A0A841Q6U9_9BACI</name>